<name>A0A7S2YR45_9STRA</name>
<dbReference type="AlphaFoldDB" id="A0A7S2YR45"/>
<dbReference type="EMBL" id="HBHT01037435">
    <property type="protein sequence ID" value="CAD9990954.1"/>
    <property type="molecule type" value="Transcribed_RNA"/>
</dbReference>
<evidence type="ECO:0000313" key="1">
    <source>
        <dbReference type="EMBL" id="CAD9990954.1"/>
    </source>
</evidence>
<reference evidence="1" key="1">
    <citation type="submission" date="2021-01" db="EMBL/GenBank/DDBJ databases">
        <authorList>
            <person name="Corre E."/>
            <person name="Pelletier E."/>
            <person name="Niang G."/>
            <person name="Scheremetjew M."/>
            <person name="Finn R."/>
            <person name="Kale V."/>
            <person name="Holt S."/>
            <person name="Cochrane G."/>
            <person name="Meng A."/>
            <person name="Brown T."/>
            <person name="Cohen L."/>
        </authorList>
    </citation>
    <scope>NUCLEOTIDE SEQUENCE</scope>
    <source>
        <strain evidence="1">CCMP125</strain>
    </source>
</reference>
<accession>A0A7S2YR45</accession>
<protein>
    <submittedName>
        <fullName evidence="1">Uncharacterized protein</fullName>
    </submittedName>
</protein>
<organism evidence="1">
    <name type="scientific">Entomoneis paludosa</name>
    <dbReference type="NCBI Taxonomy" id="265537"/>
    <lineage>
        <taxon>Eukaryota</taxon>
        <taxon>Sar</taxon>
        <taxon>Stramenopiles</taxon>
        <taxon>Ochrophyta</taxon>
        <taxon>Bacillariophyta</taxon>
        <taxon>Bacillariophyceae</taxon>
        <taxon>Bacillariophycidae</taxon>
        <taxon>Entomoneidaceae</taxon>
        <taxon>Entomoneis</taxon>
    </lineage>
</organism>
<proteinExistence type="predicted"/>
<gene>
    <name evidence="1" type="ORF">APAL1065_LOCUS25146</name>
</gene>
<sequence length="195" mass="20236">MAFHPPAVADAKAQKALDAAVDVPAGPANVRVTRSVKRRKIAEGLLGAEVITEAEYGNHETFQARCTADATGGVAGEEEPAWFAPALAAALDANIAGIKADIAGIKSNIEGIKANLVNINARQSNMVAIGQSDPLAPLIDGAGNVDPNFPATLGALNTIMTGPALTASLTFYGQEAEGSDEDRRTQFKKFIGIRL</sequence>